<dbReference type="AlphaFoldDB" id="A0A3D0ZQ02"/>
<sequence length="58" mass="6873">MAKKKGNRLLIGLECTETGMRSYITQKNRINTTDKVELMKYNKKLKKHTLHKEVLRLK</sequence>
<comment type="caution">
    <text evidence="6">The sequence shown here is derived from an EMBL/GenBank/DDBJ whole genome shotgun (WGS) entry which is preliminary data.</text>
</comment>
<dbReference type="InterPro" id="IPR001705">
    <property type="entry name" value="Ribosomal_bL33"/>
</dbReference>
<evidence type="ECO:0000256" key="1">
    <source>
        <dbReference type="ARBA" id="ARBA00007596"/>
    </source>
</evidence>
<organism evidence="6 7">
    <name type="scientific">candidate division WWE3 bacterium</name>
    <dbReference type="NCBI Taxonomy" id="2053526"/>
    <lineage>
        <taxon>Bacteria</taxon>
        <taxon>Katanobacteria</taxon>
    </lineage>
</organism>
<dbReference type="PANTHER" id="PTHR43168">
    <property type="entry name" value="50S RIBOSOMAL PROTEIN L33, CHLOROPLASTIC"/>
    <property type="match status" value="1"/>
</dbReference>
<keyword evidence="2 5" id="KW-0689">Ribosomal protein</keyword>
<dbReference type="InterPro" id="IPR038584">
    <property type="entry name" value="Ribosomal_bL33_sf"/>
</dbReference>
<dbReference type="GO" id="GO:0005737">
    <property type="term" value="C:cytoplasm"/>
    <property type="evidence" value="ECO:0007669"/>
    <property type="project" value="UniProtKB-ARBA"/>
</dbReference>
<dbReference type="Gene3D" id="2.20.28.120">
    <property type="entry name" value="Ribosomal protein L33"/>
    <property type="match status" value="1"/>
</dbReference>
<evidence type="ECO:0000256" key="5">
    <source>
        <dbReference type="HAMAP-Rule" id="MF_00294"/>
    </source>
</evidence>
<dbReference type="NCBIfam" id="TIGR01023">
    <property type="entry name" value="rpmG_bact"/>
    <property type="match status" value="1"/>
</dbReference>
<dbReference type="NCBIfam" id="NF001764">
    <property type="entry name" value="PRK00504.1"/>
    <property type="match status" value="1"/>
</dbReference>
<evidence type="ECO:0000256" key="2">
    <source>
        <dbReference type="ARBA" id="ARBA00022980"/>
    </source>
</evidence>
<protein>
    <recommendedName>
        <fullName evidence="4 5">Large ribosomal subunit protein bL33</fullName>
    </recommendedName>
</protein>
<dbReference type="GO" id="GO:0005840">
    <property type="term" value="C:ribosome"/>
    <property type="evidence" value="ECO:0007669"/>
    <property type="project" value="UniProtKB-KW"/>
</dbReference>
<accession>A0A3D0ZQ02</accession>
<dbReference type="GO" id="GO:0003735">
    <property type="term" value="F:structural constituent of ribosome"/>
    <property type="evidence" value="ECO:0007669"/>
    <property type="project" value="InterPro"/>
</dbReference>
<reference evidence="6 7" key="1">
    <citation type="journal article" date="2018" name="Nat. Biotechnol.">
        <title>A standardized bacterial taxonomy based on genome phylogeny substantially revises the tree of life.</title>
        <authorList>
            <person name="Parks D.H."/>
            <person name="Chuvochina M."/>
            <person name="Waite D.W."/>
            <person name="Rinke C."/>
            <person name="Skarshewski A."/>
            <person name="Chaumeil P.A."/>
            <person name="Hugenholtz P."/>
        </authorList>
    </citation>
    <scope>NUCLEOTIDE SEQUENCE [LARGE SCALE GENOMIC DNA]</scope>
    <source>
        <strain evidence="6">UBA11701</strain>
    </source>
</reference>
<proteinExistence type="inferred from homology"/>
<dbReference type="GO" id="GO:1990904">
    <property type="term" value="C:ribonucleoprotein complex"/>
    <property type="evidence" value="ECO:0007669"/>
    <property type="project" value="UniProtKB-KW"/>
</dbReference>
<gene>
    <name evidence="5 6" type="primary">rpmG</name>
    <name evidence="6" type="ORF">DEP93_01825</name>
</gene>
<dbReference type="Proteomes" id="UP000263336">
    <property type="component" value="Unassembled WGS sequence"/>
</dbReference>
<evidence type="ECO:0000256" key="3">
    <source>
        <dbReference type="ARBA" id="ARBA00023274"/>
    </source>
</evidence>
<dbReference type="HAMAP" id="MF_00294">
    <property type="entry name" value="Ribosomal_bL33"/>
    <property type="match status" value="1"/>
</dbReference>
<dbReference type="Pfam" id="PF00471">
    <property type="entry name" value="Ribosomal_L33"/>
    <property type="match status" value="1"/>
</dbReference>
<dbReference type="SUPFAM" id="SSF57829">
    <property type="entry name" value="Zn-binding ribosomal proteins"/>
    <property type="match status" value="1"/>
</dbReference>
<keyword evidence="3 5" id="KW-0687">Ribonucleoprotein</keyword>
<comment type="similarity">
    <text evidence="1 5">Belongs to the bacterial ribosomal protein bL33 family.</text>
</comment>
<name>A0A3D0ZQ02_UNCKA</name>
<evidence type="ECO:0000313" key="6">
    <source>
        <dbReference type="EMBL" id="HCC42186.1"/>
    </source>
</evidence>
<dbReference type="NCBIfam" id="NF001860">
    <property type="entry name" value="PRK00595.1"/>
    <property type="match status" value="1"/>
</dbReference>
<evidence type="ECO:0000313" key="7">
    <source>
        <dbReference type="Proteomes" id="UP000263336"/>
    </source>
</evidence>
<dbReference type="GO" id="GO:0006412">
    <property type="term" value="P:translation"/>
    <property type="evidence" value="ECO:0007669"/>
    <property type="project" value="UniProtKB-UniRule"/>
</dbReference>
<dbReference type="EMBL" id="DOZN01000010">
    <property type="protein sequence ID" value="HCC42186.1"/>
    <property type="molecule type" value="Genomic_DNA"/>
</dbReference>
<dbReference type="PANTHER" id="PTHR43168:SF2">
    <property type="entry name" value="LARGE RIBOSOMAL SUBUNIT PROTEIN BL33C"/>
    <property type="match status" value="1"/>
</dbReference>
<evidence type="ECO:0000256" key="4">
    <source>
        <dbReference type="ARBA" id="ARBA00035176"/>
    </source>
</evidence>
<dbReference type="InterPro" id="IPR011332">
    <property type="entry name" value="Ribosomal_zn-bd"/>
</dbReference>